<accession>A0A381WN28</accession>
<feature type="region of interest" description="Disordered" evidence="1">
    <location>
        <begin position="1"/>
        <end position="24"/>
    </location>
</feature>
<sequence>MAEVPRRSKKSFKKANGQRKAEASYAEEDLNLDRELLELQGLRRCSYSECDSLTPLYAPNCAVCERVLKPLEP</sequence>
<gene>
    <name evidence="2" type="ORF">METZ01_LOCUS106442</name>
</gene>
<reference evidence="2" key="1">
    <citation type="submission" date="2018-05" db="EMBL/GenBank/DDBJ databases">
        <authorList>
            <person name="Lanie J.A."/>
            <person name="Ng W.-L."/>
            <person name="Kazmierczak K.M."/>
            <person name="Andrzejewski T.M."/>
            <person name="Davidsen T.M."/>
            <person name="Wayne K.J."/>
            <person name="Tettelin H."/>
            <person name="Glass J.I."/>
            <person name="Rusch D."/>
            <person name="Podicherti R."/>
            <person name="Tsui H.-C.T."/>
            <person name="Winkler M.E."/>
        </authorList>
    </citation>
    <scope>NUCLEOTIDE SEQUENCE</scope>
</reference>
<proteinExistence type="predicted"/>
<organism evidence="2">
    <name type="scientific">marine metagenome</name>
    <dbReference type="NCBI Taxonomy" id="408172"/>
    <lineage>
        <taxon>unclassified sequences</taxon>
        <taxon>metagenomes</taxon>
        <taxon>ecological metagenomes</taxon>
    </lineage>
</organism>
<dbReference type="AlphaFoldDB" id="A0A381WN28"/>
<feature type="compositionally biased region" description="Basic residues" evidence="1">
    <location>
        <begin position="7"/>
        <end position="17"/>
    </location>
</feature>
<evidence type="ECO:0000313" key="2">
    <source>
        <dbReference type="EMBL" id="SVA53588.1"/>
    </source>
</evidence>
<name>A0A381WN28_9ZZZZ</name>
<dbReference type="EMBL" id="UINC01012248">
    <property type="protein sequence ID" value="SVA53588.1"/>
    <property type="molecule type" value="Genomic_DNA"/>
</dbReference>
<protein>
    <submittedName>
        <fullName evidence="2">Uncharacterized protein</fullName>
    </submittedName>
</protein>
<evidence type="ECO:0000256" key="1">
    <source>
        <dbReference type="SAM" id="MobiDB-lite"/>
    </source>
</evidence>